<dbReference type="EMBL" id="AP011177">
    <property type="protein sequence ID" value="BAJ03103.1"/>
    <property type="molecule type" value="Genomic_DNA"/>
</dbReference>
<evidence type="ECO:0000313" key="9">
    <source>
        <dbReference type="EMBL" id="BAJ03103.1"/>
    </source>
</evidence>
<dbReference type="InterPro" id="IPR006176">
    <property type="entry name" value="3-OHacyl-CoA_DH_NAD-bd"/>
</dbReference>
<feature type="domain" description="Enoyl-CoA hydratase/isomerase" evidence="8">
    <location>
        <begin position="27"/>
        <end position="201"/>
    </location>
</feature>
<keyword evidence="3" id="KW-0456">Lyase</keyword>
<dbReference type="InterPro" id="IPR008927">
    <property type="entry name" value="6-PGluconate_DH-like_C_sf"/>
</dbReference>
<dbReference type="Pfam" id="PF16113">
    <property type="entry name" value="ECH_2"/>
    <property type="match status" value="1"/>
</dbReference>
<dbReference type="Gene3D" id="3.90.226.10">
    <property type="entry name" value="2-enoyl-CoA Hydratase, Chain A, domain 1"/>
    <property type="match status" value="1"/>
</dbReference>
<dbReference type="InterPro" id="IPR050136">
    <property type="entry name" value="FA_oxidation_alpha_subunit"/>
</dbReference>
<dbReference type="eggNOG" id="COG1024">
    <property type="taxonomic scope" value="Bacteria"/>
</dbReference>
<protein>
    <submittedName>
        <fullName evidence="9">Fatty oxidation complex, alpha subunit</fullName>
    </submittedName>
</protein>
<evidence type="ECO:0000259" key="8">
    <source>
        <dbReference type="Pfam" id="PF16113"/>
    </source>
</evidence>
<dbReference type="InterPro" id="IPR036291">
    <property type="entry name" value="NAD(P)-bd_dom_sf"/>
</dbReference>
<evidence type="ECO:0000259" key="7">
    <source>
        <dbReference type="Pfam" id="PF02737"/>
    </source>
</evidence>
<dbReference type="InterPro" id="IPR006108">
    <property type="entry name" value="3HC_DH_C"/>
</dbReference>
<dbReference type="KEGG" id="svo:SVI_3132"/>
<dbReference type="PANTHER" id="PTHR43612:SF3">
    <property type="entry name" value="TRIFUNCTIONAL ENZYME SUBUNIT ALPHA, MITOCHONDRIAL"/>
    <property type="match status" value="1"/>
</dbReference>
<dbReference type="InterPro" id="IPR045004">
    <property type="entry name" value="ECH_dom"/>
</dbReference>
<dbReference type="InterPro" id="IPR029045">
    <property type="entry name" value="ClpP/crotonase-like_dom_sf"/>
</dbReference>
<dbReference type="GO" id="GO:0006635">
    <property type="term" value="P:fatty acid beta-oxidation"/>
    <property type="evidence" value="ECO:0007669"/>
    <property type="project" value="UniProtKB-ARBA"/>
</dbReference>
<comment type="catalytic activity">
    <reaction evidence="5">
        <text>a (3S)-3-hydroxyacyl-CoA + NAD(+) = a 3-oxoacyl-CoA + NADH + H(+)</text>
        <dbReference type="Rhea" id="RHEA:22432"/>
        <dbReference type="ChEBI" id="CHEBI:15378"/>
        <dbReference type="ChEBI" id="CHEBI:57318"/>
        <dbReference type="ChEBI" id="CHEBI:57540"/>
        <dbReference type="ChEBI" id="CHEBI:57945"/>
        <dbReference type="ChEBI" id="CHEBI:90726"/>
        <dbReference type="EC" id="1.1.1.35"/>
    </reaction>
</comment>
<accession>D4ZAQ8</accession>
<dbReference type="SUPFAM" id="SSF51735">
    <property type="entry name" value="NAD(P)-binding Rossmann-fold domains"/>
    <property type="match status" value="1"/>
</dbReference>
<feature type="domain" description="3-hydroxyacyl-CoA dehydrogenase C-terminal" evidence="6">
    <location>
        <begin position="631"/>
        <end position="707"/>
    </location>
</feature>
<dbReference type="NCBIfam" id="NF008727">
    <property type="entry name" value="PRK11730.1"/>
    <property type="match status" value="1"/>
</dbReference>
<keyword evidence="4" id="KW-0511">Multifunctional enzyme</keyword>
<dbReference type="Gene3D" id="1.10.1040.50">
    <property type="match status" value="1"/>
</dbReference>
<dbReference type="GO" id="GO:0070403">
    <property type="term" value="F:NAD+ binding"/>
    <property type="evidence" value="ECO:0007669"/>
    <property type="project" value="InterPro"/>
</dbReference>
<feature type="domain" description="3-hydroxyacyl-CoA dehydrogenase NAD binding" evidence="7">
    <location>
        <begin position="321"/>
        <end position="498"/>
    </location>
</feature>
<evidence type="ECO:0000256" key="3">
    <source>
        <dbReference type="ARBA" id="ARBA00023239"/>
    </source>
</evidence>
<keyword evidence="10" id="KW-1185">Reference proteome</keyword>
<dbReference type="OrthoDB" id="5389341at2"/>
<organism evidence="9 10">
    <name type="scientific">Shewanella violacea (strain JCM 10179 / CIP 106290 / LMG 19151 / DSS12)</name>
    <dbReference type="NCBI Taxonomy" id="637905"/>
    <lineage>
        <taxon>Bacteria</taxon>
        <taxon>Pseudomonadati</taxon>
        <taxon>Pseudomonadota</taxon>
        <taxon>Gammaproteobacteria</taxon>
        <taxon>Alteromonadales</taxon>
        <taxon>Shewanellaceae</taxon>
        <taxon>Shewanella</taxon>
    </lineage>
</organism>
<proteinExistence type="predicted"/>
<dbReference type="FunFam" id="3.40.50.720:FF:000009">
    <property type="entry name" value="Fatty oxidation complex, alpha subunit"/>
    <property type="match status" value="1"/>
</dbReference>
<dbReference type="Pfam" id="PF02737">
    <property type="entry name" value="3HCDH_N"/>
    <property type="match status" value="1"/>
</dbReference>
<dbReference type="SUPFAM" id="SSF52096">
    <property type="entry name" value="ClpP/crotonase"/>
    <property type="match status" value="1"/>
</dbReference>
<evidence type="ECO:0000256" key="2">
    <source>
        <dbReference type="ARBA" id="ARBA00023027"/>
    </source>
</evidence>
<dbReference type="Proteomes" id="UP000002350">
    <property type="component" value="Chromosome"/>
</dbReference>
<evidence type="ECO:0000259" key="6">
    <source>
        <dbReference type="Pfam" id="PF00725"/>
    </source>
</evidence>
<dbReference type="HOGENOM" id="CLU_009834_16_3_6"/>
<dbReference type="PANTHER" id="PTHR43612">
    <property type="entry name" value="TRIFUNCTIONAL ENZYME SUBUNIT ALPHA"/>
    <property type="match status" value="1"/>
</dbReference>
<dbReference type="Pfam" id="PF00725">
    <property type="entry name" value="3HCDH"/>
    <property type="match status" value="2"/>
</dbReference>
<dbReference type="SUPFAM" id="SSF48179">
    <property type="entry name" value="6-phosphogluconate dehydrogenase C-terminal domain-like"/>
    <property type="match status" value="2"/>
</dbReference>
<keyword evidence="2" id="KW-0520">NAD</keyword>
<dbReference type="PROSITE" id="PS00067">
    <property type="entry name" value="3HCDH"/>
    <property type="match status" value="1"/>
</dbReference>
<dbReference type="InterPro" id="IPR006180">
    <property type="entry name" value="3-OHacyl-CoA_DH_CS"/>
</dbReference>
<dbReference type="STRING" id="637905.SVI_3132"/>
<evidence type="ECO:0000256" key="1">
    <source>
        <dbReference type="ARBA" id="ARBA00023002"/>
    </source>
</evidence>
<evidence type="ECO:0000256" key="5">
    <source>
        <dbReference type="ARBA" id="ARBA00049556"/>
    </source>
</evidence>
<reference evidence="10" key="1">
    <citation type="journal article" date="2010" name="Mol. Biosyst.">
        <title>Complete genome sequence and comparative analysis of Shewanella violacea, a psychrophilic and piezophilic bacterium from deep sea floor sediments.</title>
        <authorList>
            <person name="Aono E."/>
            <person name="Baba T."/>
            <person name="Ara T."/>
            <person name="Nishi T."/>
            <person name="Nakamichi T."/>
            <person name="Inamoto E."/>
            <person name="Toyonaga H."/>
            <person name="Hasegawa M."/>
            <person name="Takai Y."/>
            <person name="Okumura Y."/>
            <person name="Baba M."/>
            <person name="Tomita M."/>
            <person name="Kato C."/>
            <person name="Oshima T."/>
            <person name="Nakasone K."/>
            <person name="Mori H."/>
        </authorList>
    </citation>
    <scope>NUCLEOTIDE SEQUENCE [LARGE SCALE GENOMIC DNA]</scope>
    <source>
        <strain evidence="10">JCM 10179 / CIP 106290 / LMG 19151 / DSS12</strain>
    </source>
</reference>
<evidence type="ECO:0000256" key="4">
    <source>
        <dbReference type="ARBA" id="ARBA00023268"/>
    </source>
</evidence>
<dbReference type="eggNOG" id="COG1250">
    <property type="taxonomic scope" value="Bacteria"/>
</dbReference>
<dbReference type="GO" id="GO:0004300">
    <property type="term" value="F:enoyl-CoA hydratase activity"/>
    <property type="evidence" value="ECO:0007669"/>
    <property type="project" value="TreeGrafter"/>
</dbReference>
<dbReference type="RefSeq" id="WP_013052400.1">
    <property type="nucleotide sequence ID" value="NC_014012.1"/>
</dbReference>
<feature type="domain" description="3-hydroxyacyl-CoA dehydrogenase C-terminal" evidence="6">
    <location>
        <begin position="500"/>
        <end position="595"/>
    </location>
</feature>
<dbReference type="CDD" id="cd06558">
    <property type="entry name" value="crotonase-like"/>
    <property type="match status" value="1"/>
</dbReference>
<evidence type="ECO:0000313" key="10">
    <source>
        <dbReference type="Proteomes" id="UP000002350"/>
    </source>
</evidence>
<dbReference type="AlphaFoldDB" id="D4ZAQ8"/>
<dbReference type="GO" id="GO:0016509">
    <property type="term" value="F:long-chain (3S)-3-hydroxyacyl-CoA dehydrogenase (NAD+) activity"/>
    <property type="evidence" value="ECO:0007669"/>
    <property type="project" value="TreeGrafter"/>
</dbReference>
<gene>
    <name evidence="9" type="primary">fadB-3</name>
    <name evidence="9" type="ordered locus">SVI_3132</name>
</gene>
<name>D4ZAQ8_SHEVD</name>
<sequence length="719" mass="78443">MFQGQYFQLVPRDQFAELIFDSQTDGVNTLNRAALEELEQAIAIIAATDISGLIIRSGKALFSAGADVKAFRDLFNESDETVDEYLSWVHGIYNSLEALPIPKVALLNGVAAGGGVELSLLAEYRLGTKDIKLSLPEVKLGIMPGWGGMTRLPRVLGLDTSLEWLTTGKTFRADKALTHHFIDGIIDSEKFDPLEQAEALLKSCIDGDLDWKVRQTEKQSPLTLSQYELEMSLSVAGGMVAKVAGKHYPAPRIMLEVIKEAAGCELDAALAIERRGIIKCIRSGVADALVSFFLSDMAVKAKSKKLAKQAKAYSDSDINEVGVIGAGIMGGGIAYVTADRGMSVVLKDINKAGLALGLSEANKLLAKQVEKRRKTPIEMGNTLNRIVPTLHNAPLASTDLVIEAVVENPVVKAKVLAELEELAPNAIIASNTSTLEISGLAKSLKRPENFCGIHFFNPVHKMPLVEVIKGEKTSDETLAKAVSYVNKLGKTPIVVNDCAGFLVNRCLTPYFHAFNQLMTDGGQLAVIDKVMSKGFGWPMGPALLLDVIGLDTAAHCIDVMAEAFPERMYKPEINLIQTLADRKDFGQKTGQGFYRHSADRRGRIKPSNCPESNELIESMVKPTQEFDAETITMRMMLPMMFEAIRCLDEGVVASAQEADIALVYGTGFPPFRGGIFYYMDQIGAQGLLDLAERYQDLGALYHAPESLIERAKSNRKFYA</sequence>
<keyword evidence="1" id="KW-0560">Oxidoreductase</keyword>
<dbReference type="Gene3D" id="3.40.50.720">
    <property type="entry name" value="NAD(P)-binding Rossmann-like Domain"/>
    <property type="match status" value="1"/>
</dbReference>